<reference evidence="3 4" key="1">
    <citation type="journal article" date="2016" name="Genome Announc.">
        <title>Genome Sequence of Madurella mycetomatis mm55, Isolated from a Human Mycetoma Case in Sudan.</title>
        <authorList>
            <person name="Smit S."/>
            <person name="Derks M.F."/>
            <person name="Bervoets S."/>
            <person name="Fahal A."/>
            <person name="van Leeuwen W."/>
            <person name="van Belkum A."/>
            <person name="van de Sande W.W."/>
        </authorList>
    </citation>
    <scope>NUCLEOTIDE SEQUENCE [LARGE SCALE GENOMIC DNA]</scope>
    <source>
        <strain evidence="4">mm55</strain>
    </source>
</reference>
<feature type="domain" description="AAA+ ATPase" evidence="2">
    <location>
        <begin position="421"/>
        <end position="548"/>
    </location>
</feature>
<dbReference type="PANTHER" id="PTHR46411">
    <property type="entry name" value="FAMILY ATPASE, PUTATIVE-RELATED"/>
    <property type="match status" value="1"/>
</dbReference>
<keyword evidence="3" id="KW-0378">Hydrolase</keyword>
<dbReference type="PANTHER" id="PTHR46411:SF2">
    <property type="entry name" value="AAA+ ATPASE DOMAIN-CONTAINING PROTEIN"/>
    <property type="match status" value="1"/>
</dbReference>
<dbReference type="SMART" id="SM00382">
    <property type="entry name" value="AAA"/>
    <property type="match status" value="1"/>
</dbReference>
<feature type="region of interest" description="Disordered" evidence="1">
    <location>
        <begin position="1"/>
        <end position="77"/>
    </location>
</feature>
<protein>
    <submittedName>
        <fullName evidence="3">ATP-dependent zinc metalloprotease YME1</fullName>
    </submittedName>
</protein>
<gene>
    <name evidence="3" type="ORF">MMYC01_207118</name>
</gene>
<dbReference type="InterPro" id="IPR003959">
    <property type="entry name" value="ATPase_AAA_core"/>
</dbReference>
<dbReference type="AlphaFoldDB" id="A0A175VX26"/>
<dbReference type="Pfam" id="PF22942">
    <property type="entry name" value="DUF7025"/>
    <property type="match status" value="1"/>
</dbReference>
<dbReference type="Pfam" id="PF00004">
    <property type="entry name" value="AAA"/>
    <property type="match status" value="1"/>
</dbReference>
<keyword evidence="4" id="KW-1185">Reference proteome</keyword>
<dbReference type="Proteomes" id="UP000078237">
    <property type="component" value="Unassembled WGS sequence"/>
</dbReference>
<name>A0A175VX26_9PEZI</name>
<evidence type="ECO:0000313" key="3">
    <source>
        <dbReference type="EMBL" id="KXX75741.1"/>
    </source>
</evidence>
<dbReference type="InterPro" id="IPR054289">
    <property type="entry name" value="DUF7025"/>
</dbReference>
<organism evidence="3 4">
    <name type="scientific">Madurella mycetomatis</name>
    <dbReference type="NCBI Taxonomy" id="100816"/>
    <lineage>
        <taxon>Eukaryota</taxon>
        <taxon>Fungi</taxon>
        <taxon>Dikarya</taxon>
        <taxon>Ascomycota</taxon>
        <taxon>Pezizomycotina</taxon>
        <taxon>Sordariomycetes</taxon>
        <taxon>Sordariomycetidae</taxon>
        <taxon>Sordariales</taxon>
        <taxon>Sordariales incertae sedis</taxon>
        <taxon>Madurella</taxon>
    </lineage>
</organism>
<dbReference type="GO" id="GO:0006508">
    <property type="term" value="P:proteolysis"/>
    <property type="evidence" value="ECO:0007669"/>
    <property type="project" value="UniProtKB-KW"/>
</dbReference>
<dbReference type="InterPro" id="IPR027417">
    <property type="entry name" value="P-loop_NTPase"/>
</dbReference>
<sequence>MTGGAEPWNLKIHVVRKSGDPGTTTAASKPDIEDEEPASEPACLPEEGPNEAESTIKPEGEQKQAPTDAPKTTRKAVVRVDQRGHFGADIVKVLKDVLKGAEGLQLNEKPPMIEPKLLYHCAPELRRRLQAELAKEQKDNDLVFEIQAALQAISEDFAKDEENIQSLLSSGRITFDTLWAIVPPNEPVYTLDSLSEPCVYRAVNSGVWKNHDGSVVFYILGRMVDSDGKSLGWTRSKTLEIPIFTGEKTITDLPVYPLRFHEESAQMRQKLIERGRRRIRLQQQGFYEYSGSGVRETETPLGLTRKEKFNCRGRIVIDPAAFSEIEPENGFVPEIRHAISKDQLLRDDELVAMPSVVYGFSLTQKTWGAFAVSRITKIEWNTSVWDSLVLPDTSKRLVRTLVKSHISHGAGFDDFVRGKGRGLVGLLAGPPGVGKTLTAEAVAETVQRPLYMLSSGELGSDPDSIDQRLQTVFRLAQTWKAVLLLDEADVFMAKRTDLDLTRNAIVSIFLRQLEYYQGILILTTNRVEEIDDAFRSRIHFQLSFPELDSVARRAIWRGFLENVNKDGGIAVELDEPAIDRLADMDMNGRQIKNVMKMSQLFAADEKRPLALEDILLLAELSQNCLK</sequence>
<comment type="caution">
    <text evidence="3">The sequence shown here is derived from an EMBL/GenBank/DDBJ whole genome shotgun (WGS) entry which is preliminary data.</text>
</comment>
<dbReference type="GO" id="GO:0005524">
    <property type="term" value="F:ATP binding"/>
    <property type="evidence" value="ECO:0007669"/>
    <property type="project" value="InterPro"/>
</dbReference>
<keyword evidence="3" id="KW-0482">Metalloprotease</keyword>
<dbReference type="EMBL" id="LCTW02000251">
    <property type="protein sequence ID" value="KXX75741.1"/>
    <property type="molecule type" value="Genomic_DNA"/>
</dbReference>
<evidence type="ECO:0000256" key="1">
    <source>
        <dbReference type="SAM" id="MobiDB-lite"/>
    </source>
</evidence>
<dbReference type="STRING" id="100816.A0A175VX26"/>
<evidence type="ECO:0000259" key="2">
    <source>
        <dbReference type="SMART" id="SM00382"/>
    </source>
</evidence>
<dbReference type="VEuPathDB" id="FungiDB:MMYC01_207118"/>
<dbReference type="InterPro" id="IPR003593">
    <property type="entry name" value="AAA+_ATPase"/>
</dbReference>
<dbReference type="SUPFAM" id="SSF52540">
    <property type="entry name" value="P-loop containing nucleoside triphosphate hydrolases"/>
    <property type="match status" value="1"/>
</dbReference>
<dbReference type="GO" id="GO:0016887">
    <property type="term" value="F:ATP hydrolysis activity"/>
    <property type="evidence" value="ECO:0007669"/>
    <property type="project" value="InterPro"/>
</dbReference>
<dbReference type="CDD" id="cd19481">
    <property type="entry name" value="RecA-like_protease"/>
    <property type="match status" value="1"/>
</dbReference>
<evidence type="ECO:0000313" key="4">
    <source>
        <dbReference type="Proteomes" id="UP000078237"/>
    </source>
</evidence>
<dbReference type="Gene3D" id="3.40.50.300">
    <property type="entry name" value="P-loop containing nucleotide triphosphate hydrolases"/>
    <property type="match status" value="1"/>
</dbReference>
<dbReference type="OrthoDB" id="10042665at2759"/>
<keyword evidence="3" id="KW-0645">Protease</keyword>
<dbReference type="GO" id="GO:0008237">
    <property type="term" value="F:metallopeptidase activity"/>
    <property type="evidence" value="ECO:0007669"/>
    <property type="project" value="UniProtKB-KW"/>
</dbReference>
<accession>A0A175VX26</accession>
<proteinExistence type="predicted"/>